<feature type="transmembrane region" description="Helical" evidence="1">
    <location>
        <begin position="84"/>
        <end position="102"/>
    </location>
</feature>
<evidence type="ECO:0000313" key="3">
    <source>
        <dbReference type="EMBL" id="MCH1624873.1"/>
    </source>
</evidence>
<protein>
    <submittedName>
        <fullName evidence="3">VanZ family protein</fullName>
    </submittedName>
</protein>
<dbReference type="Pfam" id="PF04892">
    <property type="entry name" value="VanZ"/>
    <property type="match status" value="1"/>
</dbReference>
<keyword evidence="1" id="KW-1133">Transmembrane helix</keyword>
<comment type="caution">
    <text evidence="3">The sequence shown here is derived from an EMBL/GenBank/DDBJ whole genome shotgun (WGS) entry which is preliminary data.</text>
</comment>
<gene>
    <name evidence="3" type="ORF">MJG50_06005</name>
</gene>
<organism evidence="3 4">
    <name type="scientific">Fredinandcohnia quinoae</name>
    <dbReference type="NCBI Taxonomy" id="2918902"/>
    <lineage>
        <taxon>Bacteria</taxon>
        <taxon>Bacillati</taxon>
        <taxon>Bacillota</taxon>
        <taxon>Bacilli</taxon>
        <taxon>Bacillales</taxon>
        <taxon>Bacillaceae</taxon>
        <taxon>Fredinandcohnia</taxon>
    </lineage>
</organism>
<evidence type="ECO:0000259" key="2">
    <source>
        <dbReference type="Pfam" id="PF04892"/>
    </source>
</evidence>
<proteinExistence type="predicted"/>
<dbReference type="InterPro" id="IPR006976">
    <property type="entry name" value="VanZ-like"/>
</dbReference>
<evidence type="ECO:0000256" key="1">
    <source>
        <dbReference type="SAM" id="Phobius"/>
    </source>
</evidence>
<dbReference type="EMBL" id="JAKTTI010000006">
    <property type="protein sequence ID" value="MCH1624873.1"/>
    <property type="molecule type" value="Genomic_DNA"/>
</dbReference>
<dbReference type="NCBIfam" id="NF037970">
    <property type="entry name" value="vanZ_1"/>
    <property type="match status" value="1"/>
</dbReference>
<dbReference type="RefSeq" id="WP_345893210.1">
    <property type="nucleotide sequence ID" value="NZ_JAKTTI010000006.1"/>
</dbReference>
<keyword evidence="1" id="KW-0812">Transmembrane</keyword>
<keyword evidence="4" id="KW-1185">Reference proteome</keyword>
<evidence type="ECO:0000313" key="4">
    <source>
        <dbReference type="Proteomes" id="UP001431131"/>
    </source>
</evidence>
<feature type="domain" description="VanZ-like" evidence="2">
    <location>
        <begin position="34"/>
        <end position="127"/>
    </location>
</feature>
<name>A0AAW5E6V4_9BACI</name>
<accession>A0AAW5E6V4</accession>
<keyword evidence="1" id="KW-0472">Membrane</keyword>
<feature type="transmembrane region" description="Helical" evidence="1">
    <location>
        <begin position="40"/>
        <end position="72"/>
    </location>
</feature>
<sequence>MLLPIIRLCIRALPFFYMLIIWIQSSYFNPNSLEGIHLQIGIPIFVILGVVFEIGHLFQFAILYFLLIMAFLTYGRLNSVKEMVAFIIALLYGILDEVHQIYVPFRSFSIIDLIKDAVGIIVIWFIIHKHYYKNDGSKIQRFLTGITNVYKKEDSNFPV</sequence>
<dbReference type="Proteomes" id="UP001431131">
    <property type="component" value="Unassembled WGS sequence"/>
</dbReference>
<reference evidence="3" key="1">
    <citation type="submission" date="2022-02" db="EMBL/GenBank/DDBJ databases">
        <title>Fredinandcohnia quinoae sp. nov. isolated from Chenopodium quinoa seeds.</title>
        <authorList>
            <person name="Saati-Santamaria Z."/>
            <person name="Flores-Felix J.D."/>
            <person name="Igual J.M."/>
            <person name="Velazquez E."/>
            <person name="Garcia-Fraile P."/>
            <person name="Martinez-Molina E."/>
        </authorList>
    </citation>
    <scope>NUCLEOTIDE SEQUENCE</scope>
    <source>
        <strain evidence="3">SECRCQ15</strain>
    </source>
</reference>
<feature type="transmembrane region" description="Helical" evidence="1">
    <location>
        <begin position="108"/>
        <end position="127"/>
    </location>
</feature>
<feature type="transmembrane region" description="Helical" evidence="1">
    <location>
        <begin position="12"/>
        <end position="28"/>
    </location>
</feature>
<dbReference type="AlphaFoldDB" id="A0AAW5E6V4"/>